<keyword evidence="2" id="KW-1185">Reference proteome</keyword>
<name>A0A6N1X864_9BURK</name>
<protein>
    <submittedName>
        <fullName evidence="1">Pilus assembly protein PilP</fullName>
    </submittedName>
</protein>
<dbReference type="Pfam" id="PF04351">
    <property type="entry name" value="PilP"/>
    <property type="match status" value="1"/>
</dbReference>
<dbReference type="RefSeq" id="WP_175505092.1">
    <property type="nucleotide sequence ID" value="NZ_CAURQT010000005.1"/>
</dbReference>
<sequence length="181" mass="20336">MQQRSLILALGLCTALLVGCSNPEHEELQQWMAQQRAQARPRITPIAEPKQFQPQTYTADGGVDPFDPGKLTQALRRDSAQQGARSGIIQSELNRRKEPLEAMPLDAMAMVGSLQKQGQPTALIKVDQLLYQVRVGNYLGQNYGKVLRITENSVQLREIIQDVTGEWIERNTELVLQETQK</sequence>
<evidence type="ECO:0000313" key="2">
    <source>
        <dbReference type="Proteomes" id="UP000509579"/>
    </source>
</evidence>
<dbReference type="PIRSF" id="PIRSF016481">
    <property type="entry name" value="Pilus_assembly_PilP"/>
    <property type="match status" value="1"/>
</dbReference>
<dbReference type="InterPro" id="IPR007446">
    <property type="entry name" value="PilP"/>
</dbReference>
<accession>A0A6N1X864</accession>
<reference evidence="1 2" key="1">
    <citation type="submission" date="2020-06" db="EMBL/GenBank/DDBJ databases">
        <title>Acidovorax antarctica sp. nov., isolated from Corinth ice sheet soil, Antarctic Fields Peninsula.</title>
        <authorList>
            <person name="Xu Q."/>
            <person name="Peng F."/>
        </authorList>
    </citation>
    <scope>NUCLEOTIDE SEQUENCE [LARGE SCALE GENOMIC DNA]</scope>
    <source>
        <strain evidence="1 2">16-35-5</strain>
    </source>
</reference>
<dbReference type="KEGG" id="aant:HUK68_16035"/>
<dbReference type="Proteomes" id="UP000509579">
    <property type="component" value="Chromosome"/>
</dbReference>
<dbReference type="PROSITE" id="PS51257">
    <property type="entry name" value="PROKAR_LIPOPROTEIN"/>
    <property type="match status" value="1"/>
</dbReference>
<organism evidence="1 2">
    <name type="scientific">Comamonas antarctica</name>
    <dbReference type="NCBI Taxonomy" id="2743470"/>
    <lineage>
        <taxon>Bacteria</taxon>
        <taxon>Pseudomonadati</taxon>
        <taxon>Pseudomonadota</taxon>
        <taxon>Betaproteobacteria</taxon>
        <taxon>Burkholderiales</taxon>
        <taxon>Comamonadaceae</taxon>
        <taxon>Comamonas</taxon>
    </lineage>
</organism>
<dbReference type="Gene3D" id="2.30.30.830">
    <property type="match status" value="1"/>
</dbReference>
<dbReference type="EMBL" id="CP054840">
    <property type="protein sequence ID" value="QKV54292.1"/>
    <property type="molecule type" value="Genomic_DNA"/>
</dbReference>
<gene>
    <name evidence="1" type="ORF">HUK68_16035</name>
</gene>
<evidence type="ECO:0000313" key="1">
    <source>
        <dbReference type="EMBL" id="QKV54292.1"/>
    </source>
</evidence>
<dbReference type="AlphaFoldDB" id="A0A6N1X864"/>
<proteinExistence type="predicted"/>